<dbReference type="GO" id="GO:0015628">
    <property type="term" value="P:protein secretion by the type II secretion system"/>
    <property type="evidence" value="ECO:0007669"/>
    <property type="project" value="InterPro"/>
</dbReference>
<evidence type="ECO:0000313" key="14">
    <source>
        <dbReference type="Proteomes" id="UP000095200"/>
    </source>
</evidence>
<evidence type="ECO:0000256" key="5">
    <source>
        <dbReference type="ARBA" id="ARBA00022481"/>
    </source>
</evidence>
<evidence type="ECO:0000256" key="3">
    <source>
        <dbReference type="ARBA" id="ARBA00020042"/>
    </source>
</evidence>
<keyword evidence="4" id="KW-1003">Cell membrane</keyword>
<dbReference type="InterPro" id="IPR010054">
    <property type="entry name" value="Type2_sec_GspG"/>
</dbReference>
<dbReference type="Pfam" id="PF08334">
    <property type="entry name" value="T2SSG"/>
    <property type="match status" value="1"/>
</dbReference>
<accession>A0A194AD50</accession>
<dbReference type="SUPFAM" id="SSF54523">
    <property type="entry name" value="Pili subunits"/>
    <property type="match status" value="1"/>
</dbReference>
<comment type="caution">
    <text evidence="13">The sequence shown here is derived from an EMBL/GenBank/DDBJ whole genome shotgun (WGS) entry which is preliminary data.</text>
</comment>
<dbReference type="Pfam" id="PF07963">
    <property type="entry name" value="N_methyl"/>
    <property type="match status" value="1"/>
</dbReference>
<organism evidence="13 14">
    <name type="scientific">Desulfoplanes formicivorans</name>
    <dbReference type="NCBI Taxonomy" id="1592317"/>
    <lineage>
        <taxon>Bacteria</taxon>
        <taxon>Pseudomonadati</taxon>
        <taxon>Thermodesulfobacteriota</taxon>
        <taxon>Desulfovibrionia</taxon>
        <taxon>Desulfovibrionales</taxon>
        <taxon>Desulfoplanaceae</taxon>
        <taxon>Desulfoplanes</taxon>
    </lineage>
</organism>
<keyword evidence="7 11" id="KW-0812">Transmembrane</keyword>
<keyword evidence="14" id="KW-1185">Reference proteome</keyword>
<sequence>MHMRTRYHGTTGQGSRLQRGFTLIEIMVVIVILGILAGLIVPRLMDEPDKARVVKAKMQIESLLTAVKKYKLDTGEYPSTEQGLIALVEKPTVGKVPANYPEKGYISKVPLDPWNNNYVYISPGEHDDVEIISYGADGEEGGEGANADIRSWELE</sequence>
<feature type="region of interest" description="Disordered" evidence="10">
    <location>
        <begin position="136"/>
        <end position="155"/>
    </location>
</feature>
<keyword evidence="5" id="KW-0488">Methylation</keyword>
<dbReference type="InterPro" id="IPR013545">
    <property type="entry name" value="T2SS_protein-GspG_C"/>
</dbReference>
<proteinExistence type="inferred from homology"/>
<protein>
    <recommendedName>
        <fullName evidence="3">Type II secretion system core protein G</fullName>
    </recommendedName>
</protein>
<dbReference type="Proteomes" id="UP000095200">
    <property type="component" value="Unassembled WGS sequence"/>
</dbReference>
<dbReference type="Gene3D" id="3.30.700.10">
    <property type="entry name" value="Glycoprotein, Type 4 Pilin"/>
    <property type="match status" value="1"/>
</dbReference>
<evidence type="ECO:0000256" key="1">
    <source>
        <dbReference type="ARBA" id="ARBA00004377"/>
    </source>
</evidence>
<keyword evidence="9 11" id="KW-0472">Membrane</keyword>
<evidence type="ECO:0000256" key="9">
    <source>
        <dbReference type="ARBA" id="ARBA00023136"/>
    </source>
</evidence>
<evidence type="ECO:0000256" key="10">
    <source>
        <dbReference type="SAM" id="MobiDB-lite"/>
    </source>
</evidence>
<feature type="transmembrane region" description="Helical" evidence="11">
    <location>
        <begin position="21"/>
        <end position="41"/>
    </location>
</feature>
<dbReference type="PANTHER" id="PTHR30093">
    <property type="entry name" value="GENERAL SECRETION PATHWAY PROTEIN G"/>
    <property type="match status" value="1"/>
</dbReference>
<keyword evidence="6" id="KW-0997">Cell inner membrane</keyword>
<evidence type="ECO:0000256" key="2">
    <source>
        <dbReference type="ARBA" id="ARBA00009984"/>
    </source>
</evidence>
<evidence type="ECO:0000256" key="11">
    <source>
        <dbReference type="SAM" id="Phobius"/>
    </source>
</evidence>
<dbReference type="NCBIfam" id="TIGR01710">
    <property type="entry name" value="typeII_sec_gspG"/>
    <property type="match status" value="1"/>
</dbReference>
<dbReference type="EMBL" id="BDFE01000008">
    <property type="protein sequence ID" value="GAU08027.1"/>
    <property type="molecule type" value="Genomic_DNA"/>
</dbReference>
<keyword evidence="8 11" id="KW-1133">Transmembrane helix</keyword>
<dbReference type="PROSITE" id="PS00409">
    <property type="entry name" value="PROKAR_NTER_METHYL"/>
    <property type="match status" value="1"/>
</dbReference>
<comment type="subcellular location">
    <subcellularLocation>
        <location evidence="1">Cell inner membrane</location>
        <topology evidence="1">Single-pass membrane protein</topology>
    </subcellularLocation>
</comment>
<name>A0A194AD50_9BACT</name>
<dbReference type="PRINTS" id="PR00813">
    <property type="entry name" value="BCTERIALGSPG"/>
</dbReference>
<dbReference type="GO" id="GO:0005886">
    <property type="term" value="C:plasma membrane"/>
    <property type="evidence" value="ECO:0007669"/>
    <property type="project" value="UniProtKB-SubCell"/>
</dbReference>
<evidence type="ECO:0000256" key="8">
    <source>
        <dbReference type="ARBA" id="ARBA00022989"/>
    </source>
</evidence>
<evidence type="ECO:0000256" key="6">
    <source>
        <dbReference type="ARBA" id="ARBA00022519"/>
    </source>
</evidence>
<gene>
    <name evidence="13" type="ORF">DPF_0728</name>
</gene>
<dbReference type="GO" id="GO:0015627">
    <property type="term" value="C:type II protein secretion system complex"/>
    <property type="evidence" value="ECO:0007669"/>
    <property type="project" value="InterPro"/>
</dbReference>
<dbReference type="NCBIfam" id="TIGR02532">
    <property type="entry name" value="IV_pilin_GFxxxE"/>
    <property type="match status" value="1"/>
</dbReference>
<dbReference type="AlphaFoldDB" id="A0A194AD50"/>
<dbReference type="PANTHER" id="PTHR30093:SF44">
    <property type="entry name" value="TYPE II SECRETION SYSTEM CORE PROTEIN G"/>
    <property type="match status" value="1"/>
</dbReference>
<evidence type="ECO:0000256" key="4">
    <source>
        <dbReference type="ARBA" id="ARBA00022475"/>
    </source>
</evidence>
<evidence type="ECO:0000259" key="12">
    <source>
        <dbReference type="Pfam" id="PF08334"/>
    </source>
</evidence>
<evidence type="ECO:0000256" key="7">
    <source>
        <dbReference type="ARBA" id="ARBA00022692"/>
    </source>
</evidence>
<evidence type="ECO:0000313" key="13">
    <source>
        <dbReference type="EMBL" id="GAU08027.1"/>
    </source>
</evidence>
<dbReference type="InterPro" id="IPR045584">
    <property type="entry name" value="Pilin-like"/>
</dbReference>
<dbReference type="InterPro" id="IPR012902">
    <property type="entry name" value="N_methyl_site"/>
</dbReference>
<dbReference type="STRING" id="1592317.DPF_0728"/>
<feature type="domain" description="Type II secretion system protein GspG C-terminal" evidence="12">
    <location>
        <begin position="43"/>
        <end position="152"/>
    </location>
</feature>
<dbReference type="InterPro" id="IPR000983">
    <property type="entry name" value="Bac_GSPG_pilin"/>
</dbReference>
<reference evidence="14" key="1">
    <citation type="submission" date="2016-06" db="EMBL/GenBank/DDBJ databases">
        <title>Draft genome sequence of Desulfoplanes formicivorans strain Pf12B.</title>
        <authorList>
            <person name="Watanabe M."/>
            <person name="Kojima H."/>
            <person name="Fukui M."/>
        </authorList>
    </citation>
    <scope>NUCLEOTIDE SEQUENCE [LARGE SCALE GENOMIC DNA]</scope>
    <source>
        <strain evidence="14">Pf12B</strain>
    </source>
</reference>
<comment type="similarity">
    <text evidence="2">Belongs to the GSP G family.</text>
</comment>